<dbReference type="Proteomes" id="UP000241690">
    <property type="component" value="Unassembled WGS sequence"/>
</dbReference>
<evidence type="ECO:0000256" key="1">
    <source>
        <dbReference type="SAM" id="MobiDB-lite"/>
    </source>
</evidence>
<name>A0A2T4A586_TRIHA</name>
<accession>A0A2T4A586</accession>
<dbReference type="EMBL" id="KZ679684">
    <property type="protein sequence ID" value="PTB52229.1"/>
    <property type="molecule type" value="Genomic_DNA"/>
</dbReference>
<dbReference type="AlphaFoldDB" id="A0A2T4A586"/>
<dbReference type="RefSeq" id="XP_024771906.1">
    <property type="nucleotide sequence ID" value="XM_024913479.1"/>
</dbReference>
<feature type="region of interest" description="Disordered" evidence="1">
    <location>
        <begin position="41"/>
        <end position="63"/>
    </location>
</feature>
<dbReference type="GeneID" id="36622041"/>
<protein>
    <submittedName>
        <fullName evidence="2">Uncharacterized protein</fullName>
    </submittedName>
</protein>
<gene>
    <name evidence="2" type="ORF">M431DRAFT_213520</name>
</gene>
<keyword evidence="3" id="KW-1185">Reference proteome</keyword>
<proteinExistence type="predicted"/>
<evidence type="ECO:0000313" key="3">
    <source>
        <dbReference type="Proteomes" id="UP000241690"/>
    </source>
</evidence>
<organism evidence="2 3">
    <name type="scientific">Trichoderma harzianum CBS 226.95</name>
    <dbReference type="NCBI Taxonomy" id="983964"/>
    <lineage>
        <taxon>Eukaryota</taxon>
        <taxon>Fungi</taxon>
        <taxon>Dikarya</taxon>
        <taxon>Ascomycota</taxon>
        <taxon>Pezizomycotina</taxon>
        <taxon>Sordariomycetes</taxon>
        <taxon>Hypocreomycetidae</taxon>
        <taxon>Hypocreales</taxon>
        <taxon>Hypocreaceae</taxon>
        <taxon>Trichoderma</taxon>
    </lineage>
</organism>
<feature type="region of interest" description="Disordered" evidence="1">
    <location>
        <begin position="200"/>
        <end position="221"/>
    </location>
</feature>
<sequence>MHWLPNSILNLKSSDCIGCMCVFCLSRLDSIIFSPVGKPSKLQVSQDGNGPHSTPGLARTTRPLPLSQPIRRTCLTRNRYETLQLSAKKKKKEWRKPGKTRNEIKQKYASSRSAPQFGLAARPAGAKFNRLWGEQKGKAPTQFLARRTCCFLRGTGHTNVMIPQRQVATNMSSSFFPPCFFCPGQRRLYALSGSGRAIKKKQKGQANVWPKPRGSRRDWST</sequence>
<reference evidence="2 3" key="1">
    <citation type="submission" date="2016-07" db="EMBL/GenBank/DDBJ databases">
        <title>Multiple horizontal gene transfer events from other fungi enriched the ability of initially mycotrophic Trichoderma (Ascomycota) to feed on dead plant biomass.</title>
        <authorList>
            <consortium name="DOE Joint Genome Institute"/>
            <person name="Aerts A."/>
            <person name="Atanasova L."/>
            <person name="Chenthamara K."/>
            <person name="Zhang J."/>
            <person name="Grujic M."/>
            <person name="Henrissat B."/>
            <person name="Kuo A."/>
            <person name="Salamov A."/>
            <person name="Lipzen A."/>
            <person name="Labutti K."/>
            <person name="Barry K."/>
            <person name="Miao Y."/>
            <person name="Rahimi M.J."/>
            <person name="Shen Q."/>
            <person name="Grigoriev I.V."/>
            <person name="Kubicek C.P."/>
            <person name="Druzhinina I.S."/>
        </authorList>
    </citation>
    <scope>NUCLEOTIDE SEQUENCE [LARGE SCALE GENOMIC DNA]</scope>
    <source>
        <strain evidence="2 3">CBS 226.95</strain>
    </source>
</reference>
<feature type="compositionally biased region" description="Polar residues" evidence="1">
    <location>
        <begin position="42"/>
        <end position="52"/>
    </location>
</feature>
<evidence type="ECO:0000313" key="2">
    <source>
        <dbReference type="EMBL" id="PTB52229.1"/>
    </source>
</evidence>